<keyword evidence="4" id="KW-1185">Reference proteome</keyword>
<evidence type="ECO:0008006" key="5">
    <source>
        <dbReference type="Google" id="ProtNLM"/>
    </source>
</evidence>
<name>A0A0C9LPR9_9FUNG</name>
<evidence type="ECO:0000256" key="2">
    <source>
        <dbReference type="SAM" id="SignalP"/>
    </source>
</evidence>
<gene>
    <name evidence="3" type="ORF">MAM1_0004c00424</name>
</gene>
<feature type="region of interest" description="Disordered" evidence="1">
    <location>
        <begin position="94"/>
        <end position="141"/>
    </location>
</feature>
<reference evidence="3" key="1">
    <citation type="submission" date="2014-09" db="EMBL/GenBank/DDBJ databases">
        <title>Draft genome sequence of an oleaginous Mucoromycotina fungus Mucor ambiguus NBRC6742.</title>
        <authorList>
            <person name="Takeda I."/>
            <person name="Yamane N."/>
            <person name="Morita T."/>
            <person name="Tamano K."/>
            <person name="Machida M."/>
            <person name="Baker S."/>
            <person name="Koike H."/>
        </authorList>
    </citation>
    <scope>NUCLEOTIDE SEQUENCE</scope>
    <source>
        <strain evidence="3">NBRC 6742</strain>
    </source>
</reference>
<organism evidence="3">
    <name type="scientific">Mucor ambiguus</name>
    <dbReference type="NCBI Taxonomy" id="91626"/>
    <lineage>
        <taxon>Eukaryota</taxon>
        <taxon>Fungi</taxon>
        <taxon>Fungi incertae sedis</taxon>
        <taxon>Mucoromycota</taxon>
        <taxon>Mucoromycotina</taxon>
        <taxon>Mucoromycetes</taxon>
        <taxon>Mucorales</taxon>
        <taxon>Mucorineae</taxon>
        <taxon>Mucoraceae</taxon>
        <taxon>Mucor</taxon>
    </lineage>
</organism>
<evidence type="ECO:0000313" key="4">
    <source>
        <dbReference type="Proteomes" id="UP000053815"/>
    </source>
</evidence>
<evidence type="ECO:0000256" key="1">
    <source>
        <dbReference type="SAM" id="MobiDB-lite"/>
    </source>
</evidence>
<sequence length="199" mass="21325">MKLVSQLSALAAAALISFVSAAPGQKICHALSEAHANAVCKEYCGSTGYILGKCGSEGICICSNKTTTVKVHLTTPHASCSLTATATTTSKISTATSHHSTMKNDIQADSNESKRHSKSVSTIWHTRTNSKRRRSTKTTTTYKTVKKTITKTITMKASEVSALADNASSKSKGRLTTVYTTVSRHHYNKRPIRTTTAST</sequence>
<dbReference type="EMBL" id="DF836293">
    <property type="protein sequence ID" value="GAN00995.1"/>
    <property type="molecule type" value="Genomic_DNA"/>
</dbReference>
<accession>A0A0C9LPR9</accession>
<feature type="signal peptide" evidence="2">
    <location>
        <begin position="1"/>
        <end position="21"/>
    </location>
</feature>
<feature type="chain" id="PRO_5002214457" description="Invertebrate defensins family profile domain-containing protein" evidence="2">
    <location>
        <begin position="22"/>
        <end position="199"/>
    </location>
</feature>
<dbReference type="OrthoDB" id="2271042at2759"/>
<dbReference type="AlphaFoldDB" id="A0A0C9LPR9"/>
<evidence type="ECO:0000313" key="3">
    <source>
        <dbReference type="EMBL" id="GAN00995.1"/>
    </source>
</evidence>
<proteinExistence type="predicted"/>
<keyword evidence="2" id="KW-0732">Signal</keyword>
<protein>
    <recommendedName>
        <fullName evidence="5">Invertebrate defensins family profile domain-containing protein</fullName>
    </recommendedName>
</protein>
<dbReference type="Proteomes" id="UP000053815">
    <property type="component" value="Unassembled WGS sequence"/>
</dbReference>